<dbReference type="PANTHER" id="PTHR46082:SF6">
    <property type="entry name" value="AAA+ ATPASE DOMAIN-CONTAINING PROTEIN-RELATED"/>
    <property type="match status" value="1"/>
</dbReference>
<dbReference type="SUPFAM" id="SSF52540">
    <property type="entry name" value="P-loop containing nucleoside triphosphate hydrolases"/>
    <property type="match status" value="1"/>
</dbReference>
<dbReference type="SUPFAM" id="SSF48452">
    <property type="entry name" value="TPR-like"/>
    <property type="match status" value="2"/>
</dbReference>
<dbReference type="Pfam" id="PF13424">
    <property type="entry name" value="TPR_12"/>
    <property type="match status" value="1"/>
</dbReference>
<gene>
    <name evidence="2" type="ORF">ACFOWZ_01385</name>
</gene>
<dbReference type="InterPro" id="IPR027417">
    <property type="entry name" value="P-loop_NTPase"/>
</dbReference>
<evidence type="ECO:0000313" key="3">
    <source>
        <dbReference type="Proteomes" id="UP001595690"/>
    </source>
</evidence>
<dbReference type="PRINTS" id="PR00364">
    <property type="entry name" value="DISEASERSIST"/>
</dbReference>
<dbReference type="Gene3D" id="3.40.50.300">
    <property type="entry name" value="P-loop containing nucleotide triphosphate hydrolases"/>
    <property type="match status" value="1"/>
</dbReference>
<keyword evidence="3" id="KW-1185">Reference proteome</keyword>
<dbReference type="Gene3D" id="1.25.40.10">
    <property type="entry name" value="Tetratricopeptide repeat domain"/>
    <property type="match status" value="2"/>
</dbReference>
<dbReference type="RefSeq" id="WP_382367358.1">
    <property type="nucleotide sequence ID" value="NZ_JBHRZI010000003.1"/>
</dbReference>
<reference evidence="3" key="1">
    <citation type="journal article" date="2019" name="Int. J. Syst. Evol. Microbiol.">
        <title>The Global Catalogue of Microorganisms (GCM) 10K type strain sequencing project: providing services to taxonomists for standard genome sequencing and annotation.</title>
        <authorList>
            <consortium name="The Broad Institute Genomics Platform"/>
            <consortium name="The Broad Institute Genome Sequencing Center for Infectious Disease"/>
            <person name="Wu L."/>
            <person name="Ma J."/>
        </authorList>
    </citation>
    <scope>NUCLEOTIDE SEQUENCE [LARGE SCALE GENOMIC DNA]</scope>
    <source>
        <strain evidence="3">CGMCC 4.7405</strain>
    </source>
</reference>
<dbReference type="Proteomes" id="UP001595690">
    <property type="component" value="Unassembled WGS sequence"/>
</dbReference>
<protein>
    <submittedName>
        <fullName evidence="2">Tetratricopeptide repeat protein</fullName>
    </submittedName>
</protein>
<dbReference type="InterPro" id="IPR053137">
    <property type="entry name" value="NLR-like"/>
</dbReference>
<sequence>MTGATAVGVVQGDLVLGGAAVPDVSSVQVSPALSRFPASTDQFVGRSTELQRLDDALAHSGRAAVVAVHGLGGVGKSTLSSEFVRLHARRYSVVWWITADSPTAIDTGLADMVTTFAPQAADLPLEQRTELAVQWLATHDGWLLVLDNLTTPGDVAGLLERVRSGAVLITSRQGTGWRGVTTVSLDVLSPQQAEELLSKIVRLDWPSADLTGAPELCEELGWLPLAVEQAAAYIGQAHITPADYMQLLKRYPARMFTATAEGGDAQRTMARVWRVTLDRLVDTPMAGRLLRHLAWYAPDGIPRSFLSSQFEEPDLTEALGRLAAHSMITLGADTISVHRLIQAVSRTPDPDDPHRLPEDVAASRDAVWTCLADVLDGHGPEDPAAWPVYRLVLPHARAIFNHTNADGDPRTACWVLNELAVYVASQWDVLTSVSYKVRSLSGYERLCGTEDPHTLILRNNLALDYKSMGDLDQAIPLFESVVADSRRVLGADHPNTLTARSNLAGGYEDIGDWAKAIPLMESVRADQARVLGPDHPQTLRSMNNLACAYLAAGDLVQAIQLLETNFADYERVLGVDHPRTFLARSNLACVYSEVGEPDRAALLHEAVLHARSRVLGSEHPDTLTSAVNLATAQASVGDAERAIPLLESTLATCERVLGPDHKLTGVVRDRLSKVLEKF</sequence>
<comment type="caution">
    <text evidence="2">The sequence shown here is derived from an EMBL/GenBank/DDBJ whole genome shotgun (WGS) entry which is preliminary data.</text>
</comment>
<proteinExistence type="predicted"/>
<dbReference type="InterPro" id="IPR041664">
    <property type="entry name" value="AAA_16"/>
</dbReference>
<dbReference type="Pfam" id="PF13374">
    <property type="entry name" value="TPR_10"/>
    <property type="match status" value="3"/>
</dbReference>
<accession>A0ABV8BLU9</accession>
<dbReference type="Pfam" id="PF13191">
    <property type="entry name" value="AAA_16"/>
    <property type="match status" value="1"/>
</dbReference>
<name>A0ABV8BLU9_9PSEU</name>
<feature type="domain" description="Orc1-like AAA ATPase" evidence="1">
    <location>
        <begin position="42"/>
        <end position="144"/>
    </location>
</feature>
<dbReference type="EMBL" id="JBHRZI010000003">
    <property type="protein sequence ID" value="MFC3890112.1"/>
    <property type="molecule type" value="Genomic_DNA"/>
</dbReference>
<dbReference type="PANTHER" id="PTHR46082">
    <property type="entry name" value="ATP/GTP-BINDING PROTEIN-RELATED"/>
    <property type="match status" value="1"/>
</dbReference>
<evidence type="ECO:0000313" key="2">
    <source>
        <dbReference type="EMBL" id="MFC3890112.1"/>
    </source>
</evidence>
<organism evidence="2 3">
    <name type="scientific">Lentzea rhizosphaerae</name>
    <dbReference type="NCBI Taxonomy" id="2041025"/>
    <lineage>
        <taxon>Bacteria</taxon>
        <taxon>Bacillati</taxon>
        <taxon>Actinomycetota</taxon>
        <taxon>Actinomycetes</taxon>
        <taxon>Pseudonocardiales</taxon>
        <taxon>Pseudonocardiaceae</taxon>
        <taxon>Lentzea</taxon>
    </lineage>
</organism>
<dbReference type="InterPro" id="IPR011990">
    <property type="entry name" value="TPR-like_helical_dom_sf"/>
</dbReference>
<evidence type="ECO:0000259" key="1">
    <source>
        <dbReference type="Pfam" id="PF13191"/>
    </source>
</evidence>